<dbReference type="HAMAP" id="MF_00362">
    <property type="entry name" value="Ribosomal_uL10"/>
    <property type="match status" value="1"/>
</dbReference>
<dbReference type="InterPro" id="IPR047865">
    <property type="entry name" value="Ribosomal_uL10_bac_type"/>
</dbReference>
<organism evidence="6 7">
    <name type="scientific">Candidatus Zambryskibacteria bacterium RIFCSPLOWO2_01_FULL_39_39</name>
    <dbReference type="NCBI Taxonomy" id="1802758"/>
    <lineage>
        <taxon>Bacteria</taxon>
        <taxon>Candidatus Zambryskiibacteriota</taxon>
    </lineage>
</organism>
<dbReference type="Gene3D" id="3.30.70.1730">
    <property type="match status" value="1"/>
</dbReference>
<comment type="similarity">
    <text evidence="1 5">Belongs to the universal ribosomal protein uL10 family.</text>
</comment>
<comment type="caution">
    <text evidence="6">The sequence shown here is derived from an EMBL/GenBank/DDBJ whole genome shotgun (WGS) entry which is preliminary data.</text>
</comment>
<keyword evidence="5" id="KW-0694">RNA-binding</keyword>
<protein>
    <recommendedName>
        <fullName evidence="4 5">Large ribosomal subunit protein uL10</fullName>
    </recommendedName>
</protein>
<comment type="function">
    <text evidence="5">Forms part of the ribosomal stalk, playing a central role in the interaction of the ribosome with GTP-bound translation factors.</text>
</comment>
<keyword evidence="2 5" id="KW-0689">Ribosomal protein</keyword>
<evidence type="ECO:0000313" key="6">
    <source>
        <dbReference type="EMBL" id="OHB01560.1"/>
    </source>
</evidence>
<evidence type="ECO:0000256" key="4">
    <source>
        <dbReference type="ARBA" id="ARBA00035202"/>
    </source>
</evidence>
<dbReference type="GO" id="GO:0070180">
    <property type="term" value="F:large ribosomal subunit rRNA binding"/>
    <property type="evidence" value="ECO:0007669"/>
    <property type="project" value="UniProtKB-UniRule"/>
</dbReference>
<dbReference type="NCBIfam" id="NF000955">
    <property type="entry name" value="PRK00099.1-1"/>
    <property type="match status" value="1"/>
</dbReference>
<dbReference type="AlphaFoldDB" id="A0A1G2TY62"/>
<dbReference type="GO" id="GO:1990904">
    <property type="term" value="C:ribonucleoprotein complex"/>
    <property type="evidence" value="ECO:0007669"/>
    <property type="project" value="UniProtKB-KW"/>
</dbReference>
<dbReference type="InterPro" id="IPR001790">
    <property type="entry name" value="Ribosomal_uL10"/>
</dbReference>
<evidence type="ECO:0000256" key="3">
    <source>
        <dbReference type="ARBA" id="ARBA00023274"/>
    </source>
</evidence>
<dbReference type="InterPro" id="IPR043141">
    <property type="entry name" value="Ribosomal_uL10-like_sf"/>
</dbReference>
<comment type="subunit">
    <text evidence="5">Part of the ribosomal stalk of the 50S ribosomal subunit. The N-terminus interacts with L11 and the large rRNA to form the base of the stalk. The C-terminus forms an elongated spine to which L12 dimers bind in a sequential fashion forming a multimeric L10(L12)X complex.</text>
</comment>
<dbReference type="PANTHER" id="PTHR11560">
    <property type="entry name" value="39S RIBOSOMAL PROTEIN L10, MITOCHONDRIAL"/>
    <property type="match status" value="1"/>
</dbReference>
<keyword evidence="3 5" id="KW-0687">Ribonucleoprotein</keyword>
<evidence type="ECO:0000256" key="5">
    <source>
        <dbReference type="HAMAP-Rule" id="MF_00362"/>
    </source>
</evidence>
<sequence>MAITKEKKKEIIAGLEKMLSKSKSIVFVNFHKLLVKEASLIRRSLKSENVGYVVAKKSLFKRVLNSAGIKGDAPTLNGELAVVFGEDVIAPARAIYDFQKKLLGKVSIMGGIFDGEYRSQEEMLGMASIPSLEVLRGMFVNVLNSPIQRFAMALGQIAEKK</sequence>
<accession>A0A1G2TY62</accession>
<dbReference type="CDD" id="cd05797">
    <property type="entry name" value="Ribosomal_L10"/>
    <property type="match status" value="1"/>
</dbReference>
<keyword evidence="5" id="KW-0699">rRNA-binding</keyword>
<dbReference type="SUPFAM" id="SSF160369">
    <property type="entry name" value="Ribosomal protein L10-like"/>
    <property type="match status" value="1"/>
</dbReference>
<dbReference type="EMBL" id="MHWB01000011">
    <property type="protein sequence ID" value="OHB01560.1"/>
    <property type="molecule type" value="Genomic_DNA"/>
</dbReference>
<evidence type="ECO:0000313" key="7">
    <source>
        <dbReference type="Proteomes" id="UP000177707"/>
    </source>
</evidence>
<evidence type="ECO:0000256" key="1">
    <source>
        <dbReference type="ARBA" id="ARBA00008889"/>
    </source>
</evidence>
<dbReference type="GO" id="GO:0006412">
    <property type="term" value="P:translation"/>
    <property type="evidence" value="ECO:0007669"/>
    <property type="project" value="UniProtKB-UniRule"/>
</dbReference>
<name>A0A1G2TY62_9BACT</name>
<dbReference type="Pfam" id="PF00466">
    <property type="entry name" value="Ribosomal_L10"/>
    <property type="match status" value="1"/>
</dbReference>
<reference evidence="6 7" key="1">
    <citation type="journal article" date="2016" name="Nat. Commun.">
        <title>Thousands of microbial genomes shed light on interconnected biogeochemical processes in an aquifer system.</title>
        <authorList>
            <person name="Anantharaman K."/>
            <person name="Brown C.T."/>
            <person name="Hug L.A."/>
            <person name="Sharon I."/>
            <person name="Castelle C.J."/>
            <person name="Probst A.J."/>
            <person name="Thomas B.C."/>
            <person name="Singh A."/>
            <person name="Wilkins M.J."/>
            <person name="Karaoz U."/>
            <person name="Brodie E.L."/>
            <person name="Williams K.H."/>
            <person name="Hubbard S.S."/>
            <person name="Banfield J.F."/>
        </authorList>
    </citation>
    <scope>NUCLEOTIDE SEQUENCE [LARGE SCALE GENOMIC DNA]</scope>
</reference>
<gene>
    <name evidence="5" type="primary">rplJ</name>
    <name evidence="6" type="ORF">A3A96_02705</name>
</gene>
<dbReference type="Proteomes" id="UP000177707">
    <property type="component" value="Unassembled WGS sequence"/>
</dbReference>
<evidence type="ECO:0000256" key="2">
    <source>
        <dbReference type="ARBA" id="ARBA00022980"/>
    </source>
</evidence>
<dbReference type="Gene3D" id="6.10.250.290">
    <property type="match status" value="1"/>
</dbReference>
<dbReference type="STRING" id="1802758.A3A96_02705"/>
<dbReference type="InterPro" id="IPR022973">
    <property type="entry name" value="Ribosomal_uL10_bac"/>
</dbReference>
<proteinExistence type="inferred from homology"/>
<dbReference type="GO" id="GO:0005840">
    <property type="term" value="C:ribosome"/>
    <property type="evidence" value="ECO:0007669"/>
    <property type="project" value="UniProtKB-KW"/>
</dbReference>